<name>A0A645JCD8_9ZZZZ</name>
<reference evidence="1" key="1">
    <citation type="submission" date="2019-08" db="EMBL/GenBank/DDBJ databases">
        <authorList>
            <person name="Kucharzyk K."/>
            <person name="Murdoch R.W."/>
            <person name="Higgins S."/>
            <person name="Loffler F."/>
        </authorList>
    </citation>
    <scope>NUCLEOTIDE SEQUENCE</scope>
</reference>
<comment type="caution">
    <text evidence="1">The sequence shown here is derived from an EMBL/GenBank/DDBJ whole genome shotgun (WGS) entry which is preliminary data.</text>
</comment>
<evidence type="ECO:0000313" key="1">
    <source>
        <dbReference type="EMBL" id="MPN58064.1"/>
    </source>
</evidence>
<gene>
    <name evidence="1" type="ORF">SDC9_205762</name>
</gene>
<accession>A0A645JCD8</accession>
<protein>
    <submittedName>
        <fullName evidence="1">Uncharacterized protein</fullName>
    </submittedName>
</protein>
<sequence>MDVAYSRKNTDITDKIKMITTKLLEKINDSEYIFDNEDRKINLKNVIQINIRGEIVLNNKDKTSRLLQHMWQEKLMEEKRFGKMPLKI</sequence>
<dbReference type="AlphaFoldDB" id="A0A645JCD8"/>
<organism evidence="1">
    <name type="scientific">bioreactor metagenome</name>
    <dbReference type="NCBI Taxonomy" id="1076179"/>
    <lineage>
        <taxon>unclassified sequences</taxon>
        <taxon>metagenomes</taxon>
        <taxon>ecological metagenomes</taxon>
    </lineage>
</organism>
<dbReference type="EMBL" id="VSSQ01130362">
    <property type="protein sequence ID" value="MPN58064.1"/>
    <property type="molecule type" value="Genomic_DNA"/>
</dbReference>
<proteinExistence type="predicted"/>